<evidence type="ECO:0000256" key="8">
    <source>
        <dbReference type="RuleBase" id="RU000461"/>
    </source>
</evidence>
<dbReference type="GO" id="GO:0020037">
    <property type="term" value="F:heme binding"/>
    <property type="evidence" value="ECO:0007669"/>
    <property type="project" value="InterPro"/>
</dbReference>
<dbReference type="InterPro" id="IPR002403">
    <property type="entry name" value="Cyt_P450_E_grp-IV"/>
</dbReference>
<dbReference type="GO" id="GO:0004497">
    <property type="term" value="F:monooxygenase activity"/>
    <property type="evidence" value="ECO:0007669"/>
    <property type="project" value="UniProtKB-KW"/>
</dbReference>
<organism evidence="9 10">
    <name type="scientific">Ramalina farinacea</name>
    <dbReference type="NCBI Taxonomy" id="258253"/>
    <lineage>
        <taxon>Eukaryota</taxon>
        <taxon>Fungi</taxon>
        <taxon>Dikarya</taxon>
        <taxon>Ascomycota</taxon>
        <taxon>Pezizomycotina</taxon>
        <taxon>Lecanoromycetes</taxon>
        <taxon>OSLEUM clade</taxon>
        <taxon>Lecanoromycetidae</taxon>
        <taxon>Lecanorales</taxon>
        <taxon>Lecanorineae</taxon>
        <taxon>Ramalinaceae</taxon>
        <taxon>Ramalina</taxon>
    </lineage>
</organism>
<gene>
    <name evidence="9" type="ORF">OHK93_004682</name>
</gene>
<dbReference type="Gene3D" id="1.10.630.10">
    <property type="entry name" value="Cytochrome P450"/>
    <property type="match status" value="1"/>
</dbReference>
<evidence type="ECO:0000256" key="6">
    <source>
        <dbReference type="ARBA" id="ARBA00023033"/>
    </source>
</evidence>
<proteinExistence type="inferred from homology"/>
<keyword evidence="6 8" id="KW-0503">Monooxygenase</keyword>
<evidence type="ECO:0000256" key="2">
    <source>
        <dbReference type="ARBA" id="ARBA00010617"/>
    </source>
</evidence>
<dbReference type="PANTHER" id="PTHR24305:SF157">
    <property type="entry name" value="N-ACETYLTRYPTOPHAN 6-HYDROXYLASE IVOC-RELATED"/>
    <property type="match status" value="1"/>
</dbReference>
<evidence type="ECO:0000256" key="5">
    <source>
        <dbReference type="ARBA" id="ARBA00023004"/>
    </source>
</evidence>
<keyword evidence="5 7" id="KW-0408">Iron</keyword>
<evidence type="ECO:0000313" key="10">
    <source>
        <dbReference type="Proteomes" id="UP001161017"/>
    </source>
</evidence>
<dbReference type="Pfam" id="PF00067">
    <property type="entry name" value="p450"/>
    <property type="match status" value="1"/>
</dbReference>
<dbReference type="SUPFAM" id="SSF48264">
    <property type="entry name" value="Cytochrome P450"/>
    <property type="match status" value="1"/>
</dbReference>
<keyword evidence="3 7" id="KW-0479">Metal-binding</keyword>
<dbReference type="GO" id="GO:0016705">
    <property type="term" value="F:oxidoreductase activity, acting on paired donors, with incorporation or reduction of molecular oxygen"/>
    <property type="evidence" value="ECO:0007669"/>
    <property type="project" value="InterPro"/>
</dbReference>
<dbReference type="InterPro" id="IPR036396">
    <property type="entry name" value="Cyt_P450_sf"/>
</dbReference>
<dbReference type="InterPro" id="IPR001128">
    <property type="entry name" value="Cyt_P450"/>
</dbReference>
<dbReference type="InterPro" id="IPR050121">
    <property type="entry name" value="Cytochrome_P450_monoxygenase"/>
</dbReference>
<comment type="similarity">
    <text evidence="2 8">Belongs to the cytochrome P450 family.</text>
</comment>
<keyword evidence="7 8" id="KW-0349">Heme</keyword>
<name>A0AA43TYY8_9LECA</name>
<evidence type="ECO:0000256" key="3">
    <source>
        <dbReference type="ARBA" id="ARBA00022723"/>
    </source>
</evidence>
<reference evidence="9" key="1">
    <citation type="journal article" date="2023" name="Genome Biol. Evol.">
        <title>First Whole Genome Sequence and Flow Cytometry Genome Size Data for the Lichen-Forming Fungus Ramalina farinacea (Ascomycota).</title>
        <authorList>
            <person name="Llewellyn T."/>
            <person name="Mian S."/>
            <person name="Hill R."/>
            <person name="Leitch I.J."/>
            <person name="Gaya E."/>
        </authorList>
    </citation>
    <scope>NUCLEOTIDE SEQUENCE</scope>
    <source>
        <strain evidence="9">LIQ254RAFAR</strain>
    </source>
</reference>
<dbReference type="Proteomes" id="UP001161017">
    <property type="component" value="Unassembled WGS sequence"/>
</dbReference>
<evidence type="ECO:0000256" key="7">
    <source>
        <dbReference type="PIRSR" id="PIRSR602403-1"/>
    </source>
</evidence>
<evidence type="ECO:0008006" key="11">
    <source>
        <dbReference type="Google" id="ProtNLM"/>
    </source>
</evidence>
<dbReference type="EMBL" id="JAPUFD010000022">
    <property type="protein sequence ID" value="MDI1492899.1"/>
    <property type="molecule type" value="Genomic_DNA"/>
</dbReference>
<accession>A0AA43TYY8</accession>
<dbReference type="PROSITE" id="PS00086">
    <property type="entry name" value="CYTOCHROME_P450"/>
    <property type="match status" value="1"/>
</dbReference>
<dbReference type="PANTHER" id="PTHR24305">
    <property type="entry name" value="CYTOCHROME P450"/>
    <property type="match status" value="1"/>
</dbReference>
<sequence length="192" mass="22029">MTVHLLSKPPILRHVHQEPIAAIPETLNQPSIREIEQLPYLSAVITEGLRLATSQRQTRIGPHEVMTFKESASGKHSPVGMAVPLIHLSPGVFTDPYTYDPKRFIENPSLKRYVMTFSLGSRQCLGMQLAYTELYLLLSEIWRRFGGEEEDKGPEGWWQLWETDRSDADMARDKFVPYPKKKSKGIRIVVRK</sequence>
<comment type="cofactor">
    <cofactor evidence="1 7">
        <name>heme</name>
        <dbReference type="ChEBI" id="CHEBI:30413"/>
    </cofactor>
</comment>
<protein>
    <recommendedName>
        <fullName evidence="11">Cytochrome P450</fullName>
    </recommendedName>
</protein>
<keyword evidence="4 8" id="KW-0560">Oxidoreductase</keyword>
<dbReference type="AlphaFoldDB" id="A0AA43TYY8"/>
<dbReference type="PRINTS" id="PR00465">
    <property type="entry name" value="EP450IV"/>
</dbReference>
<evidence type="ECO:0000313" key="9">
    <source>
        <dbReference type="EMBL" id="MDI1492899.1"/>
    </source>
</evidence>
<evidence type="ECO:0000256" key="1">
    <source>
        <dbReference type="ARBA" id="ARBA00001971"/>
    </source>
</evidence>
<keyword evidence="10" id="KW-1185">Reference proteome</keyword>
<feature type="binding site" description="axial binding residue" evidence="7">
    <location>
        <position position="124"/>
    </location>
    <ligand>
        <name>heme</name>
        <dbReference type="ChEBI" id="CHEBI:30413"/>
    </ligand>
    <ligandPart>
        <name>Fe</name>
        <dbReference type="ChEBI" id="CHEBI:18248"/>
    </ligandPart>
</feature>
<evidence type="ECO:0000256" key="4">
    <source>
        <dbReference type="ARBA" id="ARBA00023002"/>
    </source>
</evidence>
<dbReference type="InterPro" id="IPR017972">
    <property type="entry name" value="Cyt_P450_CS"/>
</dbReference>
<comment type="caution">
    <text evidence="9">The sequence shown here is derived from an EMBL/GenBank/DDBJ whole genome shotgun (WGS) entry which is preliminary data.</text>
</comment>
<dbReference type="GO" id="GO:0005506">
    <property type="term" value="F:iron ion binding"/>
    <property type="evidence" value="ECO:0007669"/>
    <property type="project" value="InterPro"/>
</dbReference>